<organism evidence="1 2">
    <name type="scientific">Motilimonas cestriensis</name>
    <dbReference type="NCBI Taxonomy" id="2742685"/>
    <lineage>
        <taxon>Bacteria</taxon>
        <taxon>Pseudomonadati</taxon>
        <taxon>Pseudomonadota</taxon>
        <taxon>Gammaproteobacteria</taxon>
        <taxon>Alteromonadales</taxon>
        <taxon>Alteromonadales genera incertae sedis</taxon>
        <taxon>Motilimonas</taxon>
    </lineage>
</organism>
<comment type="caution">
    <text evidence="1">The sequence shown here is derived from an EMBL/GenBank/DDBJ whole genome shotgun (WGS) entry which is preliminary data.</text>
</comment>
<dbReference type="Gene3D" id="3.40.50.300">
    <property type="entry name" value="P-loop containing nucleotide triphosphate hydrolases"/>
    <property type="match status" value="1"/>
</dbReference>
<dbReference type="Proteomes" id="UP001201273">
    <property type="component" value="Unassembled WGS sequence"/>
</dbReference>
<evidence type="ECO:0000313" key="2">
    <source>
        <dbReference type="Proteomes" id="UP001201273"/>
    </source>
</evidence>
<gene>
    <name evidence="1" type="ORF">K6Y31_05210</name>
</gene>
<name>A0ABS8W7G1_9GAMM</name>
<keyword evidence="2" id="KW-1185">Reference proteome</keyword>
<dbReference type="RefSeq" id="WP_233051788.1">
    <property type="nucleotide sequence ID" value="NZ_JAIMJA010000004.1"/>
</dbReference>
<dbReference type="EMBL" id="JAIMJA010000004">
    <property type="protein sequence ID" value="MCE2594210.1"/>
    <property type="molecule type" value="Genomic_DNA"/>
</dbReference>
<proteinExistence type="predicted"/>
<reference evidence="1 2" key="1">
    <citation type="journal article" date="2022" name="Environ. Microbiol. Rep.">
        <title>Eco-phylogenetic analyses reveal divergent evolution of vitamin B12 metabolism in the marine bacterial family 'Psychromonadaceae'.</title>
        <authorList>
            <person name="Jin X."/>
            <person name="Yang Y."/>
            <person name="Cao H."/>
            <person name="Gao B."/>
            <person name="Zhao Z."/>
        </authorList>
    </citation>
    <scope>NUCLEOTIDE SEQUENCE [LARGE SCALE GENOMIC DNA]</scope>
    <source>
        <strain evidence="1 2">MKS20</strain>
    </source>
</reference>
<dbReference type="SUPFAM" id="SSF52540">
    <property type="entry name" value="P-loop containing nucleoside triphosphate hydrolases"/>
    <property type="match status" value="1"/>
</dbReference>
<evidence type="ECO:0008006" key="3">
    <source>
        <dbReference type="Google" id="ProtNLM"/>
    </source>
</evidence>
<dbReference type="InterPro" id="IPR027417">
    <property type="entry name" value="P-loop_NTPase"/>
</dbReference>
<protein>
    <recommendedName>
        <fullName evidence="3">Sulfotransferase domain-containing protein</fullName>
    </recommendedName>
</protein>
<sequence length="411" mass="47851">MKAILHIGTEKTGTTSLQHFFSNNRHVLSQQGILYARAPGEDNHLKLYTYALDDDKQDDAYIYRGLQELSKRQQWRETFQNELKQEIKQAAQQGIHTVIFSNEHCHSRLTREEEIQRLKDLLEPLFSEITVSVYLRRQDQLAVSLYSTKLKYNEPRQDYFYPEDPQDAFFNYALLLEKWSKVFGYTHIEPAIFCPTKLAKGDLIYDFCQRYEIDTQLCRQTLVQNESLNAKGQHFLQQFNQFLPMYVDNQLNPARFGVLEAMEALFSGPAALPPRAEALAYYQQFAESNTRVADTWFGGHAMFTLDFARYPEQPPQVNISESELIAIAAQLWLQQKSQRQQAESDLLTQLQQSSNEQVRYQKLAEYFAPSHHDLGKFLMDCALDKRSLTDKISHKIRRAESKATSISQHRL</sequence>
<evidence type="ECO:0000313" key="1">
    <source>
        <dbReference type="EMBL" id="MCE2594210.1"/>
    </source>
</evidence>
<accession>A0ABS8W7G1</accession>